<dbReference type="Gene3D" id="3.30.565.10">
    <property type="entry name" value="Histidine kinase-like ATPase, C-terminal domain"/>
    <property type="match status" value="1"/>
</dbReference>
<feature type="transmembrane region" description="Helical" evidence="5">
    <location>
        <begin position="102"/>
        <end position="124"/>
    </location>
</feature>
<dbReference type="RefSeq" id="WP_350241009.1">
    <property type="nucleotide sequence ID" value="NZ_CP158296.1"/>
</dbReference>
<gene>
    <name evidence="8" type="ORF">ABOD76_00515</name>
</gene>
<dbReference type="EMBL" id="CP158296">
    <property type="protein sequence ID" value="XBV83489.1"/>
    <property type="molecule type" value="Genomic_DNA"/>
</dbReference>
<keyword evidence="3" id="KW-0902">Two-component regulatory system</keyword>
<keyword evidence="2 8" id="KW-0418">Kinase</keyword>
<feature type="domain" description="Histidine kinase/HSP90-like ATPase" evidence="6">
    <location>
        <begin position="300"/>
        <end position="385"/>
    </location>
</feature>
<protein>
    <submittedName>
        <fullName evidence="8">Sensor histidine kinase</fullName>
    </submittedName>
</protein>
<evidence type="ECO:0000313" key="8">
    <source>
        <dbReference type="EMBL" id="XBV83489.1"/>
    </source>
</evidence>
<dbReference type="InterPro" id="IPR011712">
    <property type="entry name" value="Sig_transdc_His_kin_sub3_dim/P"/>
</dbReference>
<keyword evidence="1" id="KW-0808">Transferase</keyword>
<feature type="transmembrane region" description="Helical" evidence="5">
    <location>
        <begin position="144"/>
        <end position="166"/>
    </location>
</feature>
<dbReference type="InterPro" id="IPR036890">
    <property type="entry name" value="HATPase_C_sf"/>
</dbReference>
<dbReference type="KEGG" id="dsc:ABOD76_00515"/>
<organism evidence="8">
    <name type="scientific">Deinococcus sonorensis KR-87</name>
    <dbReference type="NCBI Taxonomy" id="694439"/>
    <lineage>
        <taxon>Bacteria</taxon>
        <taxon>Thermotogati</taxon>
        <taxon>Deinococcota</taxon>
        <taxon>Deinococci</taxon>
        <taxon>Deinococcales</taxon>
        <taxon>Deinococcaceae</taxon>
        <taxon>Deinococcus</taxon>
    </lineage>
</organism>
<feature type="coiled-coil region" evidence="4">
    <location>
        <begin position="175"/>
        <end position="202"/>
    </location>
</feature>
<evidence type="ECO:0000256" key="5">
    <source>
        <dbReference type="SAM" id="Phobius"/>
    </source>
</evidence>
<accession>A0AAU7U4P1</accession>
<feature type="transmembrane region" description="Helical" evidence="5">
    <location>
        <begin position="46"/>
        <end position="67"/>
    </location>
</feature>
<dbReference type="Pfam" id="PF02518">
    <property type="entry name" value="HATPase_c"/>
    <property type="match status" value="1"/>
</dbReference>
<evidence type="ECO:0000256" key="1">
    <source>
        <dbReference type="ARBA" id="ARBA00022679"/>
    </source>
</evidence>
<dbReference type="AlphaFoldDB" id="A0AAU7U4P1"/>
<evidence type="ECO:0000259" key="6">
    <source>
        <dbReference type="Pfam" id="PF02518"/>
    </source>
</evidence>
<name>A0AAU7U4P1_9DEIO</name>
<keyword evidence="5" id="KW-0812">Transmembrane</keyword>
<sequence>MPGPLTPFGELRPALRGAGLATWIAVSAHAILALPAKPGRLTSGEVLPFGLCLLGFGLVFWIATAASGDRRPLPVKLGLCAVEALLGLSANQIFNGNSLLSGLLLVTAVHVGALVPLRWALAWVGVQTLGLFTVLGLNWPLFDAVSYTTGYLCFQVFAVLSAQVAVREVRARQQLARVVEELNAARSLLAEAARDAERLRIARELHDLLGHHLTALTMNLQVADFSAQDVRTKTHLERASAIARLLLSDVREAVSSIRQGPPLDFRAELQRIQRLTDEVQVHAALPDDLSGLDPVRGHVLLRCVQEIITNAVRHGAARNVWLTFEQRPAGLWLHARDDGRGTGPRPLVHGCGLSGMRERLEGVGGALLLDGSEGPGFALQASLPLGVGQP</sequence>
<keyword evidence="5" id="KW-1133">Transmembrane helix</keyword>
<evidence type="ECO:0000256" key="4">
    <source>
        <dbReference type="SAM" id="Coils"/>
    </source>
</evidence>
<dbReference type="GO" id="GO:0016020">
    <property type="term" value="C:membrane"/>
    <property type="evidence" value="ECO:0007669"/>
    <property type="project" value="InterPro"/>
</dbReference>
<evidence type="ECO:0000256" key="2">
    <source>
        <dbReference type="ARBA" id="ARBA00022777"/>
    </source>
</evidence>
<evidence type="ECO:0000256" key="3">
    <source>
        <dbReference type="ARBA" id="ARBA00023012"/>
    </source>
</evidence>
<dbReference type="Gene3D" id="1.20.5.1930">
    <property type="match status" value="1"/>
</dbReference>
<feature type="transmembrane region" description="Helical" evidence="5">
    <location>
        <begin position="14"/>
        <end position="34"/>
    </location>
</feature>
<feature type="domain" description="Signal transduction histidine kinase subgroup 3 dimerisation and phosphoacceptor" evidence="7">
    <location>
        <begin position="197"/>
        <end position="259"/>
    </location>
</feature>
<keyword evidence="5" id="KW-0472">Membrane</keyword>
<evidence type="ECO:0000259" key="7">
    <source>
        <dbReference type="Pfam" id="PF07730"/>
    </source>
</evidence>
<geneLocation type="plasmid" evidence="8">
    <name>pDson04</name>
</geneLocation>
<keyword evidence="8" id="KW-0614">Plasmid</keyword>
<keyword evidence="4" id="KW-0175">Coiled coil</keyword>
<dbReference type="GO" id="GO:0000155">
    <property type="term" value="F:phosphorelay sensor kinase activity"/>
    <property type="evidence" value="ECO:0007669"/>
    <property type="project" value="InterPro"/>
</dbReference>
<dbReference type="SUPFAM" id="SSF55874">
    <property type="entry name" value="ATPase domain of HSP90 chaperone/DNA topoisomerase II/histidine kinase"/>
    <property type="match status" value="1"/>
</dbReference>
<reference evidence="8" key="1">
    <citation type="submission" date="2024-06" db="EMBL/GenBank/DDBJ databases">
        <title>Draft Genome Sequence of Deinococcus sonorensis Type Strain KR-87, a Biofilm Producing Representative of the Genus Deinococcus.</title>
        <authorList>
            <person name="Boren L.S."/>
            <person name="Grosso R.A."/>
            <person name="Hugenberg-Cox A.N."/>
            <person name="Hill J.T.E."/>
            <person name="Albert C.M."/>
            <person name="Tuohy J.M."/>
        </authorList>
    </citation>
    <scope>NUCLEOTIDE SEQUENCE</scope>
    <source>
        <strain evidence="8">KR-87</strain>
        <plasmid evidence="8">pDson04</plasmid>
    </source>
</reference>
<dbReference type="GO" id="GO:0046983">
    <property type="term" value="F:protein dimerization activity"/>
    <property type="evidence" value="ECO:0007669"/>
    <property type="project" value="InterPro"/>
</dbReference>
<dbReference type="Pfam" id="PF07730">
    <property type="entry name" value="HisKA_3"/>
    <property type="match status" value="1"/>
</dbReference>
<dbReference type="InterPro" id="IPR003594">
    <property type="entry name" value="HATPase_dom"/>
</dbReference>
<dbReference type="CDD" id="cd16917">
    <property type="entry name" value="HATPase_UhpB-NarQ-NarX-like"/>
    <property type="match status" value="1"/>
</dbReference>
<proteinExistence type="predicted"/>
<dbReference type="InterPro" id="IPR050482">
    <property type="entry name" value="Sensor_HK_TwoCompSys"/>
</dbReference>
<dbReference type="PANTHER" id="PTHR24421:SF59">
    <property type="entry name" value="OXYGEN SENSOR HISTIDINE KINASE NREB"/>
    <property type="match status" value="1"/>
</dbReference>
<dbReference type="PANTHER" id="PTHR24421">
    <property type="entry name" value="NITRATE/NITRITE SENSOR PROTEIN NARX-RELATED"/>
    <property type="match status" value="1"/>
</dbReference>